<evidence type="ECO:0000256" key="7">
    <source>
        <dbReference type="ARBA" id="ARBA00023180"/>
    </source>
</evidence>
<feature type="region of interest" description="Disordered" evidence="9">
    <location>
        <begin position="780"/>
        <end position="810"/>
    </location>
</feature>
<dbReference type="WBParaSite" id="ASIM_0001711001-mRNA-1">
    <property type="protein sequence ID" value="ASIM_0001711001-mRNA-1"/>
    <property type="gene ID" value="ASIM_0001711001"/>
</dbReference>
<evidence type="ECO:0000259" key="11">
    <source>
        <dbReference type="Pfam" id="PF16178"/>
    </source>
</evidence>
<evidence type="ECO:0000313" key="13">
    <source>
        <dbReference type="Proteomes" id="UP000267096"/>
    </source>
</evidence>
<evidence type="ECO:0000256" key="3">
    <source>
        <dbReference type="ARBA" id="ARBA00022475"/>
    </source>
</evidence>
<feature type="transmembrane region" description="Helical" evidence="8">
    <location>
        <begin position="242"/>
        <end position="269"/>
    </location>
</feature>
<sequence>MAEGNYELKQLSMDGPDKNYEYAEFEGDRKLRVVDYVLVYEMKDSEDSNEQHNETGTKEWRREAYEKNLEETGLELERRKGIFCSNACFTLVHAPFDLLMRQAEAMGIKMPFQEDNIQKNERMVKMGCIDRYYDRLKFLKFDEGISKQLEGRHFFTRPFIKERLETYVGHEHHDTFFESAERSRMVYDLLLRTKYGDEKRQSRDKSNKNDREMLYWYWCKQYFKNQPLLLVKKYFGAKIAMYFAWLGFYTMILYPAAILGILCTLYGLFTVNRDIPSNDICASDGIGAEVMMCPNCYLLCSFTSLSASCFYTKVTYVFDNYGTVVFAALMSIFSTLFLELWKRYHADISWKWGLLDFEVDELVVVIAIVFGVIIYRAIVSTVMYRKDDMKRYASFLAFSTAAVINLAVILILSQVYTYIAKKLTDWECHQYQSTYDNSYTLKVYLFQFFNYYSSIFYIAFIKGNISKEPTGGFLGMKPEECDAAGCMVELVIQLAIIMVGKQLWNFFSETYSTKIMNKIRQWQLWIPQTKKNKMELNRLEKRLKMQESTEAKSWEQDYVLTPVTELFLFDEYLEMVIQFGFVSLFVSAFPLAPLFALVNNIFEIRTDAQKYLVDTQRPNPQHAKDIGIWLTILNTISQVAVLSNASIIAFTSDFIPKLVYRTVYNHENLYGYVNNSLSYYDATAIESSTHFVTNITVCRYRDYRYPPCSVVHTDDCAASEYTRTEQWWIVLTFRLVFVLLFVIVISAIKMFIASIIPDMPSRVSKQLHRQRSEVRKQCFTSARRDVSTDYERKPRSRSPDHYEPEKTAETNLSDEISFHSCSEITPSNSVVEHTLRTEEVDAKLTLLFSST</sequence>
<keyword evidence="6 8" id="KW-0472">Membrane</keyword>
<comment type="subcellular location">
    <subcellularLocation>
        <location evidence="1">Cell membrane</location>
        <topology evidence="1">Multi-pass membrane protein</topology>
    </subcellularLocation>
    <subcellularLocation>
        <location evidence="8">Membrane</location>
        <topology evidence="8">Multi-pass membrane protein</topology>
    </subcellularLocation>
</comment>
<feature type="domain" description="Anoctamin dimerisation" evidence="11">
    <location>
        <begin position="32"/>
        <end position="201"/>
    </location>
</feature>
<evidence type="ECO:0000256" key="6">
    <source>
        <dbReference type="ARBA" id="ARBA00023136"/>
    </source>
</evidence>
<gene>
    <name evidence="12" type="ORF">ASIM_LOCUS16517</name>
</gene>
<feature type="compositionally biased region" description="Basic and acidic residues" evidence="9">
    <location>
        <begin position="780"/>
        <end position="808"/>
    </location>
</feature>
<feature type="transmembrane region" description="Helical" evidence="8">
    <location>
        <begin position="727"/>
        <end position="752"/>
    </location>
</feature>
<evidence type="ECO:0000256" key="1">
    <source>
        <dbReference type="ARBA" id="ARBA00004651"/>
    </source>
</evidence>
<dbReference type="Pfam" id="PF16178">
    <property type="entry name" value="Anoct_dimer"/>
    <property type="match status" value="1"/>
</dbReference>
<comment type="similarity">
    <text evidence="2 8">Belongs to the anoctamin family.</text>
</comment>
<keyword evidence="3" id="KW-1003">Cell membrane</keyword>
<dbReference type="InterPro" id="IPR032394">
    <property type="entry name" value="Anoct_dimer"/>
</dbReference>
<feature type="domain" description="Anoctamin transmembrane" evidence="10">
    <location>
        <begin position="364"/>
        <end position="770"/>
    </location>
</feature>
<dbReference type="EMBL" id="UYRR01033164">
    <property type="protein sequence ID" value="VDK58017.1"/>
    <property type="molecule type" value="Genomic_DNA"/>
</dbReference>
<dbReference type="InterPro" id="IPR007632">
    <property type="entry name" value="Anoctamin"/>
</dbReference>
<evidence type="ECO:0000256" key="2">
    <source>
        <dbReference type="ARBA" id="ARBA00009671"/>
    </source>
</evidence>
<evidence type="ECO:0000313" key="14">
    <source>
        <dbReference type="WBParaSite" id="ASIM_0001711001-mRNA-1"/>
    </source>
</evidence>
<dbReference type="PANTHER" id="PTHR12308:SF84">
    <property type="entry name" value="ANOCTAMIN"/>
    <property type="match status" value="1"/>
</dbReference>
<protein>
    <recommendedName>
        <fullName evidence="8">Anoctamin</fullName>
    </recommendedName>
</protein>
<dbReference type="Proteomes" id="UP000267096">
    <property type="component" value="Unassembled WGS sequence"/>
</dbReference>
<evidence type="ECO:0000256" key="8">
    <source>
        <dbReference type="RuleBase" id="RU280814"/>
    </source>
</evidence>
<feature type="transmembrane region" description="Helical" evidence="8">
    <location>
        <begin position="576"/>
        <end position="602"/>
    </location>
</feature>
<feature type="transmembrane region" description="Helical" evidence="8">
    <location>
        <begin position="323"/>
        <end position="342"/>
    </location>
</feature>
<keyword evidence="7" id="KW-0325">Glycoprotein</keyword>
<feature type="transmembrane region" description="Helical" evidence="8">
    <location>
        <begin position="481"/>
        <end position="500"/>
    </location>
</feature>
<evidence type="ECO:0000256" key="4">
    <source>
        <dbReference type="ARBA" id="ARBA00022692"/>
    </source>
</evidence>
<dbReference type="GO" id="GO:0005886">
    <property type="term" value="C:plasma membrane"/>
    <property type="evidence" value="ECO:0007669"/>
    <property type="project" value="UniProtKB-SubCell"/>
</dbReference>
<reference evidence="12 13" key="2">
    <citation type="submission" date="2018-11" db="EMBL/GenBank/DDBJ databases">
        <authorList>
            <consortium name="Pathogen Informatics"/>
        </authorList>
    </citation>
    <scope>NUCLEOTIDE SEQUENCE [LARGE SCALE GENOMIC DNA]</scope>
</reference>
<name>A0A0M3K819_ANISI</name>
<keyword evidence="13" id="KW-1185">Reference proteome</keyword>
<keyword evidence="5 8" id="KW-1133">Transmembrane helix</keyword>
<evidence type="ECO:0000256" key="9">
    <source>
        <dbReference type="SAM" id="MobiDB-lite"/>
    </source>
</evidence>
<dbReference type="PANTHER" id="PTHR12308">
    <property type="entry name" value="ANOCTAMIN"/>
    <property type="match status" value="1"/>
</dbReference>
<dbReference type="OrthoDB" id="296386at2759"/>
<feature type="transmembrane region" description="Helical" evidence="8">
    <location>
        <begin position="395"/>
        <end position="419"/>
    </location>
</feature>
<evidence type="ECO:0000313" key="12">
    <source>
        <dbReference type="EMBL" id="VDK58017.1"/>
    </source>
</evidence>
<feature type="domain" description="Anoctamin transmembrane" evidence="10">
    <location>
        <begin position="231"/>
        <end position="361"/>
    </location>
</feature>
<proteinExistence type="inferred from homology"/>
<dbReference type="GO" id="GO:0005254">
    <property type="term" value="F:chloride channel activity"/>
    <property type="evidence" value="ECO:0007669"/>
    <property type="project" value="TreeGrafter"/>
</dbReference>
<dbReference type="GO" id="GO:0046983">
    <property type="term" value="F:protein dimerization activity"/>
    <property type="evidence" value="ECO:0007669"/>
    <property type="project" value="InterPro"/>
</dbReference>
<organism evidence="14">
    <name type="scientific">Anisakis simplex</name>
    <name type="common">Herring worm</name>
    <dbReference type="NCBI Taxonomy" id="6269"/>
    <lineage>
        <taxon>Eukaryota</taxon>
        <taxon>Metazoa</taxon>
        <taxon>Ecdysozoa</taxon>
        <taxon>Nematoda</taxon>
        <taxon>Chromadorea</taxon>
        <taxon>Rhabditida</taxon>
        <taxon>Spirurina</taxon>
        <taxon>Ascaridomorpha</taxon>
        <taxon>Ascaridoidea</taxon>
        <taxon>Anisakidae</taxon>
        <taxon>Anisakis</taxon>
        <taxon>Anisakis simplex complex</taxon>
    </lineage>
</organism>
<feature type="transmembrane region" description="Helical" evidence="8">
    <location>
        <begin position="362"/>
        <end position="383"/>
    </location>
</feature>
<dbReference type="InterPro" id="IPR049452">
    <property type="entry name" value="Anoctamin_TM"/>
</dbReference>
<dbReference type="AlphaFoldDB" id="A0A0M3K819"/>
<dbReference type="Pfam" id="PF04547">
    <property type="entry name" value="Anoctamin"/>
    <property type="match status" value="2"/>
</dbReference>
<reference evidence="14" key="1">
    <citation type="submission" date="2017-02" db="UniProtKB">
        <authorList>
            <consortium name="WormBaseParasite"/>
        </authorList>
    </citation>
    <scope>IDENTIFICATION</scope>
</reference>
<keyword evidence="4 8" id="KW-0812">Transmembrane</keyword>
<accession>A0A0M3K819</accession>
<feature type="transmembrane region" description="Helical" evidence="8">
    <location>
        <begin position="439"/>
        <end position="460"/>
    </location>
</feature>
<evidence type="ECO:0000256" key="5">
    <source>
        <dbReference type="ARBA" id="ARBA00022989"/>
    </source>
</evidence>
<evidence type="ECO:0000259" key="10">
    <source>
        <dbReference type="Pfam" id="PF04547"/>
    </source>
</evidence>